<dbReference type="PROSITE" id="PS50119">
    <property type="entry name" value="ZF_BBOX"/>
    <property type="match status" value="1"/>
</dbReference>
<dbReference type="SMART" id="SM00336">
    <property type="entry name" value="BBOX"/>
    <property type="match status" value="1"/>
</dbReference>
<dbReference type="SUPFAM" id="SSF57845">
    <property type="entry name" value="B-box zinc-binding domain"/>
    <property type="match status" value="1"/>
</dbReference>
<proteinExistence type="predicted"/>
<keyword evidence="2" id="KW-1185">Reference proteome</keyword>
<dbReference type="AlphaFoldDB" id="A0A8J1UXM7"/>
<protein>
    <submittedName>
        <fullName evidence="1">Uncharacterized protein</fullName>
    </submittedName>
</protein>
<dbReference type="Pfam" id="PF00643">
    <property type="entry name" value="zf-B_box"/>
    <property type="match status" value="1"/>
</dbReference>
<dbReference type="GO" id="GO:0008270">
    <property type="term" value="F:zinc ion binding"/>
    <property type="evidence" value="ECO:0007669"/>
    <property type="project" value="InterPro"/>
</dbReference>
<dbReference type="Proteomes" id="UP000749559">
    <property type="component" value="Unassembled WGS sequence"/>
</dbReference>
<dbReference type="OrthoDB" id="10066958at2759"/>
<name>A0A8J1UXM7_OWEFU</name>
<organism evidence="1 2">
    <name type="scientific">Owenia fusiformis</name>
    <name type="common">Polychaete worm</name>
    <dbReference type="NCBI Taxonomy" id="6347"/>
    <lineage>
        <taxon>Eukaryota</taxon>
        <taxon>Metazoa</taxon>
        <taxon>Spiralia</taxon>
        <taxon>Lophotrochozoa</taxon>
        <taxon>Annelida</taxon>
        <taxon>Polychaeta</taxon>
        <taxon>Sedentaria</taxon>
        <taxon>Canalipalpata</taxon>
        <taxon>Sabellida</taxon>
        <taxon>Oweniida</taxon>
        <taxon>Oweniidae</taxon>
        <taxon>Owenia</taxon>
    </lineage>
</organism>
<dbReference type="PANTHER" id="PTHR25462:SF296">
    <property type="entry name" value="MEIOTIC P26, ISOFORM F"/>
    <property type="match status" value="1"/>
</dbReference>
<reference evidence="1" key="1">
    <citation type="submission" date="2022-03" db="EMBL/GenBank/DDBJ databases">
        <authorList>
            <person name="Martin C."/>
        </authorList>
    </citation>
    <scope>NUCLEOTIDE SEQUENCE</scope>
</reference>
<accession>A0A8J1UXM7</accession>
<dbReference type="InterPro" id="IPR000315">
    <property type="entry name" value="Znf_B-box"/>
</dbReference>
<dbReference type="Gene3D" id="3.30.160.60">
    <property type="entry name" value="Classic Zinc Finger"/>
    <property type="match status" value="1"/>
</dbReference>
<dbReference type="CDD" id="cd19756">
    <property type="entry name" value="Bbox2"/>
    <property type="match status" value="1"/>
</dbReference>
<evidence type="ECO:0000313" key="1">
    <source>
        <dbReference type="EMBL" id="CAH1800654.1"/>
    </source>
</evidence>
<dbReference type="InterPro" id="IPR047153">
    <property type="entry name" value="TRIM45/56/19-like"/>
</dbReference>
<gene>
    <name evidence="1" type="ORF">OFUS_LOCUS24513</name>
</gene>
<comment type="caution">
    <text evidence="1">The sequence shown here is derived from an EMBL/GenBank/DDBJ whole genome shotgun (WGS) entry which is preliminary data.</text>
</comment>
<dbReference type="PANTHER" id="PTHR25462">
    <property type="entry name" value="BONUS, ISOFORM C-RELATED"/>
    <property type="match status" value="1"/>
</dbReference>
<evidence type="ECO:0000313" key="2">
    <source>
        <dbReference type="Proteomes" id="UP000749559"/>
    </source>
</evidence>
<sequence>MDKHQDTKEFPCPNCSEISPIPDQGSAGLRVNFFAKSVLDAADDHSASSKDTLINGICLQPGEHVLVASNCVECSREMCNVCGCTCNHNSSNFTKPHKRQLTCNEFQNAKKLNPSQRILYCKIHNKEKLKYFCQKDQSLICQNCVELKHEGHSLVDIEHTSKANLRLAIDLGRQRSVKYETCIKEAHVVKKDIEEKAKITKVKLAADRKKEHDKVDAKFDKKEIEADASTNACLNDTEAYLAKLKLEKETVDGSIKQLEILQNHGHPADIVCMIPEIHNKRNVWSNPPDSKLTTAYNHLDDHVKREKRMLVEDFRDIAVLQNDDFVTICDGNAVIYDEDFNKKESTMFPVITGASNKTKEDAYVIMSPSRLDFYNMESGALLKSVYNAIQNATDFVIVHHSEIFILAHDSKIIRLSDTGRILNLYDLGGSSGRDKMEGVATMQVNSKNDIVMSYNGGVVGIRLIKDTFRKIFEYIPDCNTGYNMYAHVDSKDNIITVNKNKNTVELLSPTGVYMKDLIPPNAIKFEIIRVESNSKGELFVGVMHKGSSKKCIIKLRYRRQDGTIA</sequence>
<dbReference type="EMBL" id="CAIIXF020000012">
    <property type="protein sequence ID" value="CAH1800654.1"/>
    <property type="molecule type" value="Genomic_DNA"/>
</dbReference>